<organism evidence="3 4">
    <name type="scientific">Spongiibacter nanhainus</name>
    <dbReference type="NCBI Taxonomy" id="2794344"/>
    <lineage>
        <taxon>Bacteria</taxon>
        <taxon>Pseudomonadati</taxon>
        <taxon>Pseudomonadota</taxon>
        <taxon>Gammaproteobacteria</taxon>
        <taxon>Cellvibrionales</taxon>
        <taxon>Spongiibacteraceae</taxon>
        <taxon>Spongiibacter</taxon>
    </lineage>
</organism>
<gene>
    <name evidence="3" type="ORF">I6N98_10395</name>
</gene>
<dbReference type="RefSeq" id="WP_198568302.1">
    <property type="nucleotide sequence ID" value="NZ_CP066167.1"/>
</dbReference>
<dbReference type="KEGG" id="snan:I6N98_10395"/>
<sequence>MTFVDKMLQIIRRAPLVFLIAGASVLVTACDSNDGEMEQMGEKMDEQYEAAKDNWNEGVEEVEDEIDDHTTE</sequence>
<feature type="coiled-coil region" evidence="1">
    <location>
        <begin position="45"/>
        <end position="72"/>
    </location>
</feature>
<dbReference type="Proteomes" id="UP000596063">
    <property type="component" value="Chromosome"/>
</dbReference>
<protein>
    <recommendedName>
        <fullName evidence="5">Secreted protein</fullName>
    </recommendedName>
</protein>
<dbReference type="AlphaFoldDB" id="A0A7T4QXW5"/>
<keyword evidence="2" id="KW-0732">Signal</keyword>
<dbReference type="EMBL" id="CP066167">
    <property type="protein sequence ID" value="QQD16800.1"/>
    <property type="molecule type" value="Genomic_DNA"/>
</dbReference>
<feature type="chain" id="PRO_5032871592" description="Secreted protein" evidence="2">
    <location>
        <begin position="30"/>
        <end position="72"/>
    </location>
</feature>
<evidence type="ECO:0000313" key="3">
    <source>
        <dbReference type="EMBL" id="QQD16800.1"/>
    </source>
</evidence>
<evidence type="ECO:0008006" key="5">
    <source>
        <dbReference type="Google" id="ProtNLM"/>
    </source>
</evidence>
<evidence type="ECO:0000256" key="2">
    <source>
        <dbReference type="SAM" id="SignalP"/>
    </source>
</evidence>
<evidence type="ECO:0000256" key="1">
    <source>
        <dbReference type="SAM" id="Coils"/>
    </source>
</evidence>
<reference evidence="3 4" key="1">
    <citation type="submission" date="2020-12" db="EMBL/GenBank/DDBJ databases">
        <authorList>
            <person name="Shan Y."/>
        </authorList>
    </citation>
    <scope>NUCLEOTIDE SEQUENCE [LARGE SCALE GENOMIC DNA]</scope>
    <source>
        <strain evidence="4">csc3.9</strain>
    </source>
</reference>
<dbReference type="PROSITE" id="PS51257">
    <property type="entry name" value="PROKAR_LIPOPROTEIN"/>
    <property type="match status" value="1"/>
</dbReference>
<feature type="signal peptide" evidence="2">
    <location>
        <begin position="1"/>
        <end position="29"/>
    </location>
</feature>
<keyword evidence="1" id="KW-0175">Coiled coil</keyword>
<accession>A0A7T4QXW5</accession>
<name>A0A7T4QXW5_9GAMM</name>
<proteinExistence type="predicted"/>
<evidence type="ECO:0000313" key="4">
    <source>
        <dbReference type="Proteomes" id="UP000596063"/>
    </source>
</evidence>
<keyword evidence="4" id="KW-1185">Reference proteome</keyword>